<gene>
    <name evidence="1" type="ordered locus">Pnap_4310</name>
</gene>
<dbReference type="Proteomes" id="UP000000644">
    <property type="component" value="Plasmid pPNAP01"/>
</dbReference>
<dbReference type="HOGENOM" id="CLU_1843295_0_0_4"/>
<dbReference type="EMBL" id="CP000530">
    <property type="protein sequence ID" value="ABM39592.1"/>
    <property type="molecule type" value="Genomic_DNA"/>
</dbReference>
<reference evidence="2" key="1">
    <citation type="journal article" date="2009" name="Environ. Microbiol.">
        <title>The genome of Polaromonas naphthalenivorans strain CJ2, isolated from coal tar-contaminated sediment, reveals physiological and metabolic versatility and evolution through extensive horizontal gene transfer.</title>
        <authorList>
            <person name="Yagi J.M."/>
            <person name="Sims D."/>
            <person name="Brettin T."/>
            <person name="Bruce D."/>
            <person name="Madsen E.L."/>
        </authorList>
    </citation>
    <scope>NUCLEOTIDE SEQUENCE [LARGE SCALE GENOMIC DNA]</scope>
    <source>
        <strain evidence="2">CJ2</strain>
        <plasmid evidence="2">Plasmid pPNAP01</plasmid>
    </source>
</reference>
<geneLocation type="plasmid" evidence="1 2">
    <name>pPNAP01</name>
</geneLocation>
<protein>
    <submittedName>
        <fullName evidence="1">Uncharacterized protein</fullName>
    </submittedName>
</protein>
<accession>A1VVB4</accession>
<keyword evidence="1" id="KW-0614">Plasmid</keyword>
<sequence>MLVFKPNQGAPTAMPMNEADHAALELAAQLLGQPSVAFHHPQSFFDALDAELLRQKRRIMRLRNDAKKAATLIEKLDILKQVSPAENALHRMRLSIFDAQDAICECLKSGSNVAFDSHAGLFPKVAALLKATFTNSSQQ</sequence>
<evidence type="ECO:0000313" key="2">
    <source>
        <dbReference type="Proteomes" id="UP000000644"/>
    </source>
</evidence>
<name>A1VVB4_POLNA</name>
<dbReference type="RefSeq" id="WP_011797965.1">
    <property type="nucleotide sequence ID" value="NC_008757.1"/>
</dbReference>
<proteinExistence type="predicted"/>
<organism evidence="1 2">
    <name type="scientific">Polaromonas naphthalenivorans (strain CJ2)</name>
    <dbReference type="NCBI Taxonomy" id="365044"/>
    <lineage>
        <taxon>Bacteria</taxon>
        <taxon>Pseudomonadati</taxon>
        <taxon>Pseudomonadota</taxon>
        <taxon>Betaproteobacteria</taxon>
        <taxon>Burkholderiales</taxon>
        <taxon>Comamonadaceae</taxon>
        <taxon>Polaromonas</taxon>
    </lineage>
</organism>
<keyword evidence="2" id="KW-1185">Reference proteome</keyword>
<evidence type="ECO:0000313" key="1">
    <source>
        <dbReference type="EMBL" id="ABM39592.1"/>
    </source>
</evidence>
<dbReference type="AlphaFoldDB" id="A1VVB4"/>
<dbReference type="KEGG" id="pna:Pnap_4310"/>